<evidence type="ECO:0000313" key="2">
    <source>
        <dbReference type="Proteomes" id="UP000552644"/>
    </source>
</evidence>
<protein>
    <submittedName>
        <fullName evidence="1">Uncharacterized protein</fullName>
    </submittedName>
</protein>
<keyword evidence="2" id="KW-1185">Reference proteome</keyword>
<evidence type="ECO:0000313" key="1">
    <source>
        <dbReference type="EMBL" id="MBB4915081.1"/>
    </source>
</evidence>
<dbReference type="EMBL" id="JACHJP010000002">
    <property type="protein sequence ID" value="MBB4915081.1"/>
    <property type="molecule type" value="Genomic_DNA"/>
</dbReference>
<dbReference type="AlphaFoldDB" id="A0A7W7QK64"/>
<name>A0A7W7QK64_9ACTN</name>
<dbReference type="Proteomes" id="UP000552644">
    <property type="component" value="Unassembled WGS sequence"/>
</dbReference>
<organism evidence="1 2">
    <name type="scientific">Streptosporangium saharense</name>
    <dbReference type="NCBI Taxonomy" id="1706840"/>
    <lineage>
        <taxon>Bacteria</taxon>
        <taxon>Bacillati</taxon>
        <taxon>Actinomycetota</taxon>
        <taxon>Actinomycetes</taxon>
        <taxon>Streptosporangiales</taxon>
        <taxon>Streptosporangiaceae</taxon>
        <taxon>Streptosporangium</taxon>
    </lineage>
</organism>
<sequence>MQTVEDFEDASLAVSISGTWARSSAEAGSGGWSYRSGTVPDTGGASDAVVQVPAWAKSLTFLYRVSSESGYDFLKILVGSTEVLSQTGEVSWNTSGKLDVTGASTVTFRYTKDSSQHAGLDAAFIDDVTFSDAAVTEMTNNFDGGTHGATIVEGESGGVSGDAFHNVVGTPRYSSARFHGTSGLSVVNPAPGTDTHIDWGEVSQPGDVFCSRLYIHRVGELSGYAGLFALLGPSGIVSKAWLWTNGEIDVYTGSSTTKVLTIGRALPIGQWSRVEFRYTINSLGSGTAEAWTYLDPDSTIHDDYVISSTVTWPGGKPDTTEFHLGGAGSGYWHLDDLGIGPAKLGPVSSAAQLRPEVPAATPAAVHRTATW</sequence>
<accession>A0A7W7QK64</accession>
<gene>
    <name evidence="1" type="ORF">FHS44_002166</name>
</gene>
<comment type="caution">
    <text evidence="1">The sequence shown here is derived from an EMBL/GenBank/DDBJ whole genome shotgun (WGS) entry which is preliminary data.</text>
</comment>
<reference evidence="1 2" key="1">
    <citation type="submission" date="2020-08" db="EMBL/GenBank/DDBJ databases">
        <title>Genomic Encyclopedia of Type Strains, Phase III (KMG-III): the genomes of soil and plant-associated and newly described type strains.</title>
        <authorList>
            <person name="Whitman W."/>
        </authorList>
    </citation>
    <scope>NUCLEOTIDE SEQUENCE [LARGE SCALE GENOMIC DNA]</scope>
    <source>
        <strain evidence="1 2">CECT 8840</strain>
    </source>
</reference>
<proteinExistence type="predicted"/>
<dbReference type="RefSeq" id="WP_184713797.1">
    <property type="nucleotide sequence ID" value="NZ_JACHJP010000002.1"/>
</dbReference>